<dbReference type="SUPFAM" id="SSF48239">
    <property type="entry name" value="Terpenoid cyclases/Protein prenyltransferases"/>
    <property type="match status" value="2"/>
</dbReference>
<sequence length="724" mass="83437">MMPMTASTTDPTRWRLIVDEGVHQWRYVSEADSARRVQSTAEKYFLGLPTGLPSLEIPHSFQQSARNGFRFYQKLQLDDGHWGCGYGGPSFLLAGIVIAMYITETDIPSEWKAELLRYLSNTVNEDGGWGLHAAGASTVFATTLYYVTLRILGVQPSHPLTSKARVRLHALGGAVGIPQWGKIWLALLNLYSWGGINPIPPELWLLPDWIPFHPWRWWVQCRVVYLPVSYLYANKVAIPLNPLIASLRQEIYTQSYESIHFEKHRDAVAVTDLKKPPSSLLRVANMCLHFWEQYFRPNYVAQWANERVYELIRREDENTSYNCLAPVNKAFHMVSVWHSDGATSTRMHRHREVIPSYMWVGEEGMTCSGTNGVQVWDTAFSIQAMVEAGVSMLPEFRSTLEKALKYLDISQLREDLADEYRQPRKGGWPFSTRNNGYIVSDCAAEALKAVLMLQEECHFIKLISDDRLQDCVDSLLLMQNPDGGFSSYERTRSSTLLEHLNASEVFDRIMVEYSYPECTTAVVTALSLFKQYFPSYRAKEINGVIERAVKYVIKAQRPDGSWYGSWGVCFTYASFFAMQCLELVDQTWQNSSHVRKCCNFLLSKQKEDGGWGEHYTSCEQEEYVNHERSQVVNTAWACLALMHARYPYKEDIEKGLKLIMSRQQRNGEWYQEDVEGVFNNTCMIGYPNYKLYFTSWALGRYVHMYLPMLKREGYEYITALDIKF</sequence>
<dbReference type="Pfam" id="PF13243">
    <property type="entry name" value="SQHop_cyclase_C"/>
    <property type="match status" value="1"/>
</dbReference>
<proteinExistence type="inferred from homology"/>
<dbReference type="InterPro" id="IPR018333">
    <property type="entry name" value="Squalene_cyclase"/>
</dbReference>
<evidence type="ECO:0000259" key="11">
    <source>
        <dbReference type="Pfam" id="PF13249"/>
    </source>
</evidence>
<dbReference type="VEuPathDB" id="FungiDB:M747DRAFT_274225"/>
<evidence type="ECO:0000256" key="7">
    <source>
        <dbReference type="ARBA" id="ARBA00023235"/>
    </source>
</evidence>
<dbReference type="FunFam" id="1.50.10.20:FF:000003">
    <property type="entry name" value="Terpene cyclase/mutase family member"/>
    <property type="match status" value="1"/>
</dbReference>
<dbReference type="NCBIfam" id="TIGR01787">
    <property type="entry name" value="squalene_cyclas"/>
    <property type="match status" value="1"/>
</dbReference>
<keyword evidence="2" id="KW-0444">Lipid biosynthesis</keyword>
<name>A0A370C9W9_ASPNG</name>
<keyword evidence="7 9" id="KW-0413">Isomerase</keyword>
<dbReference type="CDD" id="cd02892">
    <property type="entry name" value="SQCY_1"/>
    <property type="match status" value="1"/>
</dbReference>
<evidence type="ECO:0000313" key="13">
    <source>
        <dbReference type="Proteomes" id="UP000253845"/>
    </source>
</evidence>
<keyword evidence="4" id="KW-0752">Steroid biosynthesis</keyword>
<feature type="domain" description="Squalene cyclase N-terminal" evidence="11">
    <location>
        <begin position="74"/>
        <end position="319"/>
    </location>
</feature>
<reference evidence="12 13" key="1">
    <citation type="submission" date="2018-07" db="EMBL/GenBank/DDBJ databases">
        <title>Section-level genome sequencing of Aspergillus section Nigri to investigate inter- and intra-species variation.</title>
        <authorList>
            <consortium name="DOE Joint Genome Institute"/>
            <person name="Vesth T.C."/>
            <person name="Nybo J.L."/>
            <person name="Theobald S."/>
            <person name="Frisvad J.C."/>
            <person name="Larsen T.O."/>
            <person name="Nielsen K.F."/>
            <person name="Hoof J.B."/>
            <person name="Brandl J."/>
            <person name="Salamov A."/>
            <person name="Riley R."/>
            <person name="Gladden J.M."/>
            <person name="Phatale P."/>
            <person name="Nielsen M.T."/>
            <person name="Lyhne E.K."/>
            <person name="Kogle M.E."/>
            <person name="Strasser K."/>
            <person name="McDonnell E."/>
            <person name="Barry K."/>
            <person name="Clum A."/>
            <person name="Chen C."/>
            <person name="Nolan M."/>
            <person name="Sandor L."/>
            <person name="Kuo A."/>
            <person name="Lipzen A."/>
            <person name="Hainaut M."/>
            <person name="Drula E."/>
            <person name="Tsang A."/>
            <person name="Magnuson J.K."/>
            <person name="Henrissat B."/>
            <person name="Wiebenga A."/>
            <person name="Simmons B.A."/>
            <person name="Makela M.R."/>
            <person name="De vries R.P."/>
            <person name="Grigoriev I.V."/>
            <person name="Mortensen U.H."/>
            <person name="Baker S.E."/>
            <person name="Andersen M.R."/>
        </authorList>
    </citation>
    <scope>NUCLEOTIDE SEQUENCE [LARGE SCALE GENOMIC DNA]</scope>
    <source>
        <strain evidence="12 13">ATCC 13496</strain>
    </source>
</reference>
<dbReference type="PANTHER" id="PTHR11764">
    <property type="entry name" value="TERPENE CYCLASE/MUTASE FAMILY MEMBER"/>
    <property type="match status" value="1"/>
</dbReference>
<dbReference type="Gene3D" id="6.20.120.20">
    <property type="match status" value="1"/>
</dbReference>
<comment type="catalytic activity">
    <reaction evidence="8">
        <text>(S)-2,3-epoxysqualene = (17Z)-protosta-17(20),24-dien-3beta-ol</text>
        <dbReference type="Rhea" id="RHEA:30987"/>
        <dbReference type="ChEBI" id="CHEBI:15441"/>
        <dbReference type="ChEBI" id="CHEBI:62457"/>
        <dbReference type="EC" id="5.4.99.32"/>
    </reaction>
</comment>
<evidence type="ECO:0000256" key="2">
    <source>
        <dbReference type="ARBA" id="ARBA00022516"/>
    </source>
</evidence>
<dbReference type="PROSITE" id="PS01074">
    <property type="entry name" value="TERPENE_SYNTHASES"/>
    <property type="match status" value="1"/>
</dbReference>
<dbReference type="InterPro" id="IPR002365">
    <property type="entry name" value="Terpene_synthase_CS"/>
</dbReference>
<dbReference type="InterPro" id="IPR032696">
    <property type="entry name" value="SQ_cyclase_C"/>
</dbReference>
<dbReference type="PANTHER" id="PTHR11764:SF20">
    <property type="entry name" value="LANOSTEROL SYNTHASE"/>
    <property type="match status" value="1"/>
</dbReference>
<dbReference type="GO" id="GO:0005811">
    <property type="term" value="C:lipid droplet"/>
    <property type="evidence" value="ECO:0007669"/>
    <property type="project" value="InterPro"/>
</dbReference>
<evidence type="ECO:0000256" key="3">
    <source>
        <dbReference type="ARBA" id="ARBA00022737"/>
    </source>
</evidence>
<dbReference type="InterPro" id="IPR032697">
    <property type="entry name" value="SQ_cyclase_N"/>
</dbReference>
<dbReference type="Proteomes" id="UP000253845">
    <property type="component" value="Unassembled WGS sequence"/>
</dbReference>
<evidence type="ECO:0000313" key="12">
    <source>
        <dbReference type="EMBL" id="RDH23929.1"/>
    </source>
</evidence>
<dbReference type="AlphaFoldDB" id="A0A370C9W9"/>
<evidence type="ECO:0000256" key="1">
    <source>
        <dbReference type="ARBA" id="ARBA00009755"/>
    </source>
</evidence>
<accession>A0A370C9W9</accession>
<protein>
    <recommendedName>
        <fullName evidence="9">Terpene cyclase/mutase family member</fullName>
        <ecNumber evidence="9">5.4.99.-</ecNumber>
    </recommendedName>
</protein>
<evidence type="ECO:0000256" key="9">
    <source>
        <dbReference type="RuleBase" id="RU362003"/>
    </source>
</evidence>
<evidence type="ECO:0000256" key="4">
    <source>
        <dbReference type="ARBA" id="ARBA00022955"/>
    </source>
</evidence>
<dbReference type="FunFam" id="1.50.10.20:FF:000002">
    <property type="entry name" value="Terpene cyclase/mutase family member"/>
    <property type="match status" value="1"/>
</dbReference>
<keyword evidence="6" id="KW-0443">Lipid metabolism</keyword>
<dbReference type="Pfam" id="PF13249">
    <property type="entry name" value="SQHop_cyclase_N"/>
    <property type="match status" value="1"/>
</dbReference>
<keyword evidence="3" id="KW-0677">Repeat</keyword>
<comment type="similarity">
    <text evidence="1 9">Belongs to the terpene cyclase/mutase family.</text>
</comment>
<dbReference type="EC" id="5.4.99.-" evidence="9"/>
<dbReference type="InterPro" id="IPR008930">
    <property type="entry name" value="Terpenoid_cyclase/PrenylTrfase"/>
</dbReference>
<dbReference type="Gene3D" id="1.50.10.20">
    <property type="match status" value="2"/>
</dbReference>
<evidence type="ECO:0000256" key="6">
    <source>
        <dbReference type="ARBA" id="ARBA00023098"/>
    </source>
</evidence>
<organism evidence="12 13">
    <name type="scientific">Aspergillus niger ATCC 13496</name>
    <dbReference type="NCBI Taxonomy" id="1353008"/>
    <lineage>
        <taxon>Eukaryota</taxon>
        <taxon>Fungi</taxon>
        <taxon>Dikarya</taxon>
        <taxon>Ascomycota</taxon>
        <taxon>Pezizomycotina</taxon>
        <taxon>Eurotiomycetes</taxon>
        <taxon>Eurotiomycetidae</taxon>
        <taxon>Eurotiales</taxon>
        <taxon>Aspergillaceae</taxon>
        <taxon>Aspergillus</taxon>
        <taxon>Aspergillus subgen. Circumdati</taxon>
    </lineage>
</organism>
<feature type="domain" description="Squalene cyclase C-terminal" evidence="10">
    <location>
        <begin position="375"/>
        <end position="702"/>
    </location>
</feature>
<dbReference type="GO" id="GO:0006696">
    <property type="term" value="P:ergosterol biosynthetic process"/>
    <property type="evidence" value="ECO:0007669"/>
    <property type="project" value="TreeGrafter"/>
</dbReference>
<dbReference type="GO" id="GO:0016104">
    <property type="term" value="P:triterpenoid biosynthetic process"/>
    <property type="evidence" value="ECO:0007669"/>
    <property type="project" value="InterPro"/>
</dbReference>
<evidence type="ECO:0000256" key="8">
    <source>
        <dbReference type="ARBA" id="ARBA00052956"/>
    </source>
</evidence>
<evidence type="ECO:0000256" key="5">
    <source>
        <dbReference type="ARBA" id="ARBA00023026"/>
    </source>
</evidence>
<dbReference type="GO" id="GO:0000250">
    <property type="term" value="F:lanosterol synthase activity"/>
    <property type="evidence" value="ECO:0007669"/>
    <property type="project" value="UniProtKB-ARBA"/>
</dbReference>
<dbReference type="SFLD" id="SFLDG01016">
    <property type="entry name" value="Prenyltransferase_Like_2"/>
    <property type="match status" value="1"/>
</dbReference>
<dbReference type="EMBL" id="KZ851903">
    <property type="protein sequence ID" value="RDH23929.1"/>
    <property type="molecule type" value="Genomic_DNA"/>
</dbReference>
<evidence type="ECO:0000259" key="10">
    <source>
        <dbReference type="Pfam" id="PF13243"/>
    </source>
</evidence>
<gene>
    <name evidence="12" type="ORF">M747DRAFT_274225</name>
</gene>
<keyword evidence="5" id="KW-0843">Virulence</keyword>